<organism evidence="12 13">
    <name type="scientific">Sulfobacillus acidophilus (strain ATCC 700253 / DSM 10332 / NAL)</name>
    <dbReference type="NCBI Taxonomy" id="679936"/>
    <lineage>
        <taxon>Bacteria</taxon>
        <taxon>Bacillati</taxon>
        <taxon>Bacillota</taxon>
        <taxon>Clostridia</taxon>
        <taxon>Eubacteriales</taxon>
        <taxon>Clostridiales Family XVII. Incertae Sedis</taxon>
        <taxon>Sulfobacillus</taxon>
    </lineage>
</organism>
<sequence length="287" mass="31498">MATLADFKTSEKAWWCPGCGDFGVLAAMQKALVAVGAEPHQTAIIAGIGCSGKLGNYINSYNIHVTHGRTLPAALGVKLANRDLLVLAAGGDGDAYAIGMGHFLHALRRNVNMTYIVMDNHVYGLTKGQVSPTSESGFPTKTTPEGSLDHPVHPLMLAVSAGATFVAQGFSSWQPQLARLIQLGIEHPGFAFINVISPCVTYNKVNTYDWYKAHLVNLDEDPDYHATDRTRALARLEETDELVTGLIYRESSVPYEDRLPRFSSEPLISQNWEMDTKTWDHILSQLR</sequence>
<evidence type="ECO:0000259" key="10">
    <source>
        <dbReference type="Pfam" id="PF02775"/>
    </source>
</evidence>
<dbReference type="PANTHER" id="PTHR48084:SF4">
    <property type="entry name" value="2-OXOGLUTARATE OXIDOREDUCTASE SUBUNIT KORB"/>
    <property type="match status" value="1"/>
</dbReference>
<keyword evidence="12" id="KW-0670">Pyruvate</keyword>
<dbReference type="GO" id="GO:0030976">
    <property type="term" value="F:thiamine pyrophosphate binding"/>
    <property type="evidence" value="ECO:0007669"/>
    <property type="project" value="InterPro"/>
</dbReference>
<dbReference type="GO" id="GO:0046872">
    <property type="term" value="F:metal ion binding"/>
    <property type="evidence" value="ECO:0007669"/>
    <property type="project" value="UniProtKB-KW"/>
</dbReference>
<evidence type="ECO:0000256" key="4">
    <source>
        <dbReference type="ARBA" id="ARBA00022723"/>
    </source>
</evidence>
<dbReference type="PANTHER" id="PTHR48084">
    <property type="entry name" value="2-OXOGLUTARATE OXIDOREDUCTASE SUBUNIT KORB-RELATED"/>
    <property type="match status" value="1"/>
</dbReference>
<evidence type="ECO:0000313" key="13">
    <source>
        <dbReference type="Proteomes" id="UP000005439"/>
    </source>
</evidence>
<dbReference type="GO" id="GO:0047553">
    <property type="term" value="F:2-oxoglutarate synthase activity"/>
    <property type="evidence" value="ECO:0007669"/>
    <property type="project" value="UniProtKB-EC"/>
</dbReference>
<dbReference type="SUPFAM" id="SSF52518">
    <property type="entry name" value="Thiamin diphosphate-binding fold (THDP-binding)"/>
    <property type="match status" value="1"/>
</dbReference>
<dbReference type="EC" id="1.2.7.3" evidence="12"/>
<reference evidence="12 13" key="2">
    <citation type="journal article" date="2012" name="Stand. Genomic Sci.">
        <title>Complete genome sequence of the moderately thermophilic mineral-sulfide-oxidizing firmicute Sulfobacillus acidophilus type strain (NAL(T)).</title>
        <authorList>
            <person name="Anderson I."/>
            <person name="Chertkov O."/>
            <person name="Chen A."/>
            <person name="Saunders E."/>
            <person name="Lapidus A."/>
            <person name="Nolan M."/>
            <person name="Lucas S."/>
            <person name="Hammon N."/>
            <person name="Deshpande S."/>
            <person name="Cheng J.F."/>
            <person name="Han C."/>
            <person name="Tapia R."/>
            <person name="Goodwin L.A."/>
            <person name="Pitluck S."/>
            <person name="Liolios K."/>
            <person name="Pagani I."/>
            <person name="Ivanova N."/>
            <person name="Mikhailova N."/>
            <person name="Pati A."/>
            <person name="Palaniappan K."/>
            <person name="Land M."/>
            <person name="Pan C."/>
            <person name="Rohde M."/>
            <person name="Pukall R."/>
            <person name="Goker M."/>
            <person name="Detter J.C."/>
            <person name="Woyke T."/>
            <person name="Bristow J."/>
            <person name="Eisen J.A."/>
            <person name="Markowitz V."/>
            <person name="Hugenholtz P."/>
            <person name="Kyrpides N.C."/>
            <person name="Klenk H.P."/>
            <person name="Mavromatis K."/>
        </authorList>
    </citation>
    <scope>NUCLEOTIDE SEQUENCE [LARGE SCALE GENOMIC DNA]</scope>
    <source>
        <strain evidence="13">ATCC 700253 / DSM 10332 / NAL</strain>
    </source>
</reference>
<evidence type="ECO:0000256" key="2">
    <source>
        <dbReference type="ARBA" id="ARBA00001964"/>
    </source>
</evidence>
<keyword evidence="9" id="KW-0786">Thiamine pyrophosphate</keyword>
<comment type="cofactor">
    <cofactor evidence="2">
        <name>thiamine diphosphate</name>
        <dbReference type="ChEBI" id="CHEBI:58937"/>
    </cofactor>
</comment>
<evidence type="ECO:0000256" key="9">
    <source>
        <dbReference type="ARBA" id="ARBA00023052"/>
    </source>
</evidence>
<name>G8U1M6_SULAD</name>
<dbReference type="HOGENOM" id="CLU_048564_0_0_9"/>
<dbReference type="STRING" id="679936.Sulac_3185"/>
<keyword evidence="4" id="KW-0479">Metal-binding</keyword>
<dbReference type="InterPro" id="IPR051457">
    <property type="entry name" value="2-oxoacid:Fd_oxidoreductase"/>
</dbReference>
<comment type="cofactor">
    <cofactor evidence="1">
        <name>Mg(2+)</name>
        <dbReference type="ChEBI" id="CHEBI:18420"/>
    </cofactor>
</comment>
<evidence type="ECO:0000256" key="5">
    <source>
        <dbReference type="ARBA" id="ARBA00022842"/>
    </source>
</evidence>
<reference evidence="13" key="1">
    <citation type="submission" date="2011-12" db="EMBL/GenBank/DDBJ databases">
        <title>The complete genome of chromosome of Sulfobacillus acidophilus DSM 10332.</title>
        <authorList>
            <person name="Lucas S."/>
            <person name="Han J."/>
            <person name="Lapidus A."/>
            <person name="Bruce D."/>
            <person name="Goodwin L."/>
            <person name="Pitluck S."/>
            <person name="Peters L."/>
            <person name="Kyrpides N."/>
            <person name="Mavromatis K."/>
            <person name="Ivanova N."/>
            <person name="Mikhailova N."/>
            <person name="Chertkov O."/>
            <person name="Saunders E."/>
            <person name="Detter J.C."/>
            <person name="Tapia R."/>
            <person name="Han C."/>
            <person name="Land M."/>
            <person name="Hauser L."/>
            <person name="Markowitz V."/>
            <person name="Cheng J.-F."/>
            <person name="Hugenholtz P."/>
            <person name="Woyke T."/>
            <person name="Wu D."/>
            <person name="Pukall R."/>
            <person name="Gehrich-Schroeter G."/>
            <person name="Schneider S."/>
            <person name="Klenk H.-P."/>
            <person name="Eisen J.A."/>
        </authorList>
    </citation>
    <scope>NUCLEOTIDE SEQUENCE [LARGE SCALE GENOMIC DNA]</scope>
    <source>
        <strain evidence="13">ATCC 700253 / DSM 10332 / NAL</strain>
    </source>
</reference>
<keyword evidence="7" id="KW-0408">Iron</keyword>
<evidence type="ECO:0000256" key="6">
    <source>
        <dbReference type="ARBA" id="ARBA00023002"/>
    </source>
</evidence>
<feature type="domain" description="Pyruvate ferredoxin oxidoreductase beta subunit C-terminal" evidence="11">
    <location>
        <begin position="199"/>
        <end position="262"/>
    </location>
</feature>
<dbReference type="InterPro" id="IPR032686">
    <property type="entry name" value="PFO_beta_C"/>
</dbReference>
<dbReference type="PATRIC" id="fig|679936.5.peg.3294"/>
<dbReference type="AlphaFoldDB" id="G8U1M6"/>
<keyword evidence="8" id="KW-0411">Iron-sulfur</keyword>
<evidence type="ECO:0000259" key="11">
    <source>
        <dbReference type="Pfam" id="PF12367"/>
    </source>
</evidence>
<dbReference type="EMBL" id="CP003179">
    <property type="protein sequence ID" value="AEW06631.1"/>
    <property type="molecule type" value="Genomic_DNA"/>
</dbReference>
<dbReference type="InterPro" id="IPR011766">
    <property type="entry name" value="TPP_enzyme_TPP-bd"/>
</dbReference>
<evidence type="ECO:0000256" key="7">
    <source>
        <dbReference type="ARBA" id="ARBA00023004"/>
    </source>
</evidence>
<dbReference type="GO" id="GO:0045333">
    <property type="term" value="P:cellular respiration"/>
    <property type="evidence" value="ECO:0007669"/>
    <property type="project" value="UniProtKB-ARBA"/>
</dbReference>
<keyword evidence="6 12" id="KW-0560">Oxidoreductase</keyword>
<keyword evidence="13" id="KW-1185">Reference proteome</keyword>
<dbReference type="KEGG" id="sap:Sulac_3185"/>
<gene>
    <name evidence="12" type="ordered locus">Sulac_3185</name>
</gene>
<comment type="cofactor">
    <cofactor evidence="3">
        <name>[4Fe-4S] cluster</name>
        <dbReference type="ChEBI" id="CHEBI:49883"/>
    </cofactor>
</comment>
<evidence type="ECO:0000256" key="8">
    <source>
        <dbReference type="ARBA" id="ARBA00023014"/>
    </source>
</evidence>
<dbReference type="Pfam" id="PF02775">
    <property type="entry name" value="TPP_enzyme_C"/>
    <property type="match status" value="1"/>
</dbReference>
<evidence type="ECO:0000256" key="1">
    <source>
        <dbReference type="ARBA" id="ARBA00001946"/>
    </source>
</evidence>
<dbReference type="Gene3D" id="3.40.50.970">
    <property type="match status" value="1"/>
</dbReference>
<dbReference type="GO" id="GO:0051536">
    <property type="term" value="F:iron-sulfur cluster binding"/>
    <property type="evidence" value="ECO:0007669"/>
    <property type="project" value="UniProtKB-KW"/>
</dbReference>
<protein>
    <submittedName>
        <fullName evidence="12">Pyruvate ferredoxin/flavodoxin oxidoreductase, beta subunit</fullName>
        <ecNumber evidence="12">1.2.7.3</ecNumber>
    </submittedName>
</protein>
<dbReference type="InterPro" id="IPR011896">
    <property type="entry name" value="OFOB"/>
</dbReference>
<dbReference type="CDD" id="cd03375">
    <property type="entry name" value="TPP_OGFOR"/>
    <property type="match status" value="1"/>
</dbReference>
<dbReference type="Proteomes" id="UP000005439">
    <property type="component" value="Chromosome"/>
</dbReference>
<keyword evidence="5" id="KW-0460">Magnesium</keyword>
<dbReference type="Pfam" id="PF12367">
    <property type="entry name" value="PFO_beta_C"/>
    <property type="match status" value="1"/>
</dbReference>
<accession>G8U1M6</accession>
<evidence type="ECO:0000313" key="12">
    <source>
        <dbReference type="EMBL" id="AEW06631.1"/>
    </source>
</evidence>
<dbReference type="InterPro" id="IPR029061">
    <property type="entry name" value="THDP-binding"/>
</dbReference>
<proteinExistence type="predicted"/>
<evidence type="ECO:0000256" key="3">
    <source>
        <dbReference type="ARBA" id="ARBA00001966"/>
    </source>
</evidence>
<feature type="domain" description="Thiamine pyrophosphate enzyme TPP-binding" evidence="10">
    <location>
        <begin position="48"/>
        <end position="195"/>
    </location>
</feature>
<dbReference type="NCBIfam" id="TIGR02177">
    <property type="entry name" value="PorB_KorB"/>
    <property type="match status" value="1"/>
</dbReference>